<organism evidence="3 4">
    <name type="scientific">Enterobacter soli</name>
    <dbReference type="NCBI Taxonomy" id="885040"/>
    <lineage>
        <taxon>Bacteria</taxon>
        <taxon>Pseudomonadati</taxon>
        <taxon>Pseudomonadota</taxon>
        <taxon>Gammaproteobacteria</taxon>
        <taxon>Enterobacterales</taxon>
        <taxon>Enterobacteriaceae</taxon>
        <taxon>Enterobacter</taxon>
    </lineage>
</organism>
<dbReference type="Gene3D" id="3.40.390.10">
    <property type="entry name" value="Collagenase (Catalytic Domain)"/>
    <property type="match status" value="1"/>
</dbReference>
<reference evidence="3 4" key="1">
    <citation type="submission" date="2023-08" db="EMBL/GenBank/DDBJ databases">
        <authorList>
            <person name="Dale J."/>
        </authorList>
    </citation>
    <scope>NUCLEOTIDE SEQUENCE [LARGE SCALE GENOMIC DNA]</scope>
    <source>
        <strain evidence="3 4">2023EL-00788</strain>
    </source>
</reference>
<accession>A0AAW8HI29</accession>
<dbReference type="SMART" id="SM01351">
    <property type="entry name" value="Aspzincin_M35"/>
    <property type="match status" value="1"/>
</dbReference>
<dbReference type="GO" id="GO:0004222">
    <property type="term" value="F:metalloendopeptidase activity"/>
    <property type="evidence" value="ECO:0007669"/>
    <property type="project" value="InterPro"/>
</dbReference>
<dbReference type="InterPro" id="IPR024079">
    <property type="entry name" value="MetalloPept_cat_dom_sf"/>
</dbReference>
<dbReference type="Proteomes" id="UP001225042">
    <property type="component" value="Unassembled WGS sequence"/>
</dbReference>
<evidence type="ECO:0000313" key="3">
    <source>
        <dbReference type="EMBL" id="MDQ2259452.1"/>
    </source>
</evidence>
<dbReference type="EMBL" id="JAVDKS010000019">
    <property type="protein sequence ID" value="MDQ2259452.1"/>
    <property type="molecule type" value="Genomic_DNA"/>
</dbReference>
<sequence length="255" mass="28776">MKDKTKGKPSKNKTIINQCKINDFKVMIKETLDAIGKVLDQRNLDLKTWGEKEQDEFYMIFGSKGERILDIDMPIRGVSDIHKITAREVMQDCIRRLTWIKNQLTLDSFVNLIYDPDNPSDSTNSTLSRAAGTPKTFAAFVKPSQQTDFKVYIGINFTGRINDRNVRTCGAVMGIDSRVATLCHELSHFEKNFVDPTSGGMGTLDYESDGSKPLPNQDNSSYEGHLAGADKLVRSGDKNVFNNAYNIERYFQIEV</sequence>
<feature type="region of interest" description="Disordered" evidence="1">
    <location>
        <begin position="200"/>
        <end position="223"/>
    </location>
</feature>
<dbReference type="InterPro" id="IPR029463">
    <property type="entry name" value="Lys_MEP"/>
</dbReference>
<dbReference type="AlphaFoldDB" id="A0AAW8HI29"/>
<comment type="caution">
    <text evidence="3">The sequence shown here is derived from an EMBL/GenBank/DDBJ whole genome shotgun (WGS) entry which is preliminary data.</text>
</comment>
<dbReference type="RefSeq" id="WP_274416797.1">
    <property type="nucleotide sequence ID" value="NZ_JARADK010000001.1"/>
</dbReference>
<evidence type="ECO:0000313" key="4">
    <source>
        <dbReference type="Proteomes" id="UP001225042"/>
    </source>
</evidence>
<keyword evidence="4" id="KW-1185">Reference proteome</keyword>
<protein>
    <recommendedName>
        <fullName evidence="2">Lysine-specific metallo-endopeptidase domain-containing protein</fullName>
    </recommendedName>
</protein>
<name>A0AAW8HI29_9ENTR</name>
<evidence type="ECO:0000256" key="1">
    <source>
        <dbReference type="SAM" id="MobiDB-lite"/>
    </source>
</evidence>
<feature type="domain" description="Lysine-specific metallo-endopeptidase" evidence="2">
    <location>
        <begin position="44"/>
        <end position="252"/>
    </location>
</feature>
<proteinExistence type="predicted"/>
<evidence type="ECO:0000259" key="2">
    <source>
        <dbReference type="SMART" id="SM01351"/>
    </source>
</evidence>
<gene>
    <name evidence="3" type="ORF">RBJ67_25310</name>
</gene>